<dbReference type="AlphaFoldDB" id="A0A1E5XW11"/>
<dbReference type="OrthoDB" id="8100200at2"/>
<organism evidence="1 2">
    <name type="scientific">Devosia insulae DS-56</name>
    <dbReference type="NCBI Taxonomy" id="1116389"/>
    <lineage>
        <taxon>Bacteria</taxon>
        <taxon>Pseudomonadati</taxon>
        <taxon>Pseudomonadota</taxon>
        <taxon>Alphaproteobacteria</taxon>
        <taxon>Hyphomicrobiales</taxon>
        <taxon>Devosiaceae</taxon>
        <taxon>Devosia</taxon>
    </lineage>
</organism>
<accession>A0A1E5XW11</accession>
<protein>
    <submittedName>
        <fullName evidence="1">Uncharacterized protein</fullName>
    </submittedName>
</protein>
<dbReference type="EMBL" id="LAJE02000056">
    <property type="protein sequence ID" value="OEO32760.1"/>
    <property type="molecule type" value="Genomic_DNA"/>
</dbReference>
<dbReference type="RefSeq" id="WP_069908095.1">
    <property type="nucleotide sequence ID" value="NZ_LAJE02000056.1"/>
</dbReference>
<evidence type="ECO:0000313" key="2">
    <source>
        <dbReference type="Proteomes" id="UP000095463"/>
    </source>
</evidence>
<reference evidence="1 2" key="1">
    <citation type="journal article" date="2015" name="Genome Announc.">
        <title>Genome Assemblies of Three Soil-Associated Devosia species: D. insulae, D. limi, and D. soli.</title>
        <authorList>
            <person name="Hassan Y.I."/>
            <person name="Lepp D."/>
            <person name="Zhou T."/>
        </authorList>
    </citation>
    <scope>NUCLEOTIDE SEQUENCE [LARGE SCALE GENOMIC DNA]</scope>
    <source>
        <strain evidence="1 2">DS-56</strain>
    </source>
</reference>
<keyword evidence="2" id="KW-1185">Reference proteome</keyword>
<name>A0A1E5XW11_9HYPH</name>
<comment type="caution">
    <text evidence="1">The sequence shown here is derived from an EMBL/GenBank/DDBJ whole genome shotgun (WGS) entry which is preliminary data.</text>
</comment>
<evidence type="ECO:0000313" key="1">
    <source>
        <dbReference type="EMBL" id="OEO32760.1"/>
    </source>
</evidence>
<proteinExistence type="predicted"/>
<gene>
    <name evidence="1" type="ORF">VW23_009950</name>
</gene>
<sequence length="143" mass="15710">MTLVHQVDGAWTPIHGVQTLERMVATCSVTYHDGRQTEMPCEPYPVEEVLDLGKVEQLLAEGSWGAEELARFGLRRARGVDVPEGKQRVGQPRYVERKGEVVEEWALEEVAPPAADPTPAEKLAAWGLSVDDLKQLLHAGADA</sequence>
<dbReference type="Proteomes" id="UP000095463">
    <property type="component" value="Unassembled WGS sequence"/>
</dbReference>